<proteinExistence type="predicted"/>
<dbReference type="STRING" id="1182544.W9WC03"/>
<sequence length="71" mass="7591">MLPSGKVYANTGGSSGIGFATARYVSERGGTVCIADVNPVTLAEKESYFSQQSVPFMVTKVDVSNRDEVDR</sequence>
<keyword evidence="2" id="KW-1185">Reference proteome</keyword>
<dbReference type="EMBL" id="AMGW01000001">
    <property type="protein sequence ID" value="EXJ65468.1"/>
    <property type="molecule type" value="Genomic_DNA"/>
</dbReference>
<dbReference type="RefSeq" id="XP_007754035.1">
    <property type="nucleotide sequence ID" value="XM_007755845.1"/>
</dbReference>
<evidence type="ECO:0000313" key="1">
    <source>
        <dbReference type="EMBL" id="EXJ65468.1"/>
    </source>
</evidence>
<accession>W9WC03</accession>
<dbReference type="HOGENOM" id="CLU_2739824_0_0_1"/>
<dbReference type="InterPro" id="IPR002347">
    <property type="entry name" value="SDR_fam"/>
</dbReference>
<dbReference type="InterPro" id="IPR036291">
    <property type="entry name" value="NAD(P)-bd_dom_sf"/>
</dbReference>
<dbReference type="OrthoDB" id="10253736at2759"/>
<dbReference type="Proteomes" id="UP000019473">
    <property type="component" value="Unassembled WGS sequence"/>
</dbReference>
<reference evidence="1 2" key="1">
    <citation type="submission" date="2013-03" db="EMBL/GenBank/DDBJ databases">
        <title>The Genome Sequence of Cladophialophora yegresii CBS 114405.</title>
        <authorList>
            <consortium name="The Broad Institute Genomics Platform"/>
            <person name="Cuomo C."/>
            <person name="de Hoog S."/>
            <person name="Gorbushina A."/>
            <person name="Walker B."/>
            <person name="Young S.K."/>
            <person name="Zeng Q."/>
            <person name="Gargeya S."/>
            <person name="Fitzgerald M."/>
            <person name="Haas B."/>
            <person name="Abouelleil A."/>
            <person name="Allen A.W."/>
            <person name="Alvarado L."/>
            <person name="Arachchi H.M."/>
            <person name="Berlin A.M."/>
            <person name="Chapman S.B."/>
            <person name="Gainer-Dewar J."/>
            <person name="Goldberg J."/>
            <person name="Griggs A."/>
            <person name="Gujja S."/>
            <person name="Hansen M."/>
            <person name="Howarth C."/>
            <person name="Imamovic A."/>
            <person name="Ireland A."/>
            <person name="Larimer J."/>
            <person name="McCowan C."/>
            <person name="Murphy C."/>
            <person name="Pearson M."/>
            <person name="Poon T.W."/>
            <person name="Priest M."/>
            <person name="Roberts A."/>
            <person name="Saif S."/>
            <person name="Shea T."/>
            <person name="Sisk P."/>
            <person name="Sykes S."/>
            <person name="Wortman J."/>
            <person name="Nusbaum C."/>
            <person name="Birren B."/>
        </authorList>
    </citation>
    <scope>NUCLEOTIDE SEQUENCE [LARGE SCALE GENOMIC DNA]</scope>
    <source>
        <strain evidence="1 2">CBS 114405</strain>
    </source>
</reference>
<evidence type="ECO:0008006" key="3">
    <source>
        <dbReference type="Google" id="ProtNLM"/>
    </source>
</evidence>
<organism evidence="1 2">
    <name type="scientific">Cladophialophora yegresii CBS 114405</name>
    <dbReference type="NCBI Taxonomy" id="1182544"/>
    <lineage>
        <taxon>Eukaryota</taxon>
        <taxon>Fungi</taxon>
        <taxon>Dikarya</taxon>
        <taxon>Ascomycota</taxon>
        <taxon>Pezizomycotina</taxon>
        <taxon>Eurotiomycetes</taxon>
        <taxon>Chaetothyriomycetidae</taxon>
        <taxon>Chaetothyriales</taxon>
        <taxon>Herpotrichiellaceae</taxon>
        <taxon>Cladophialophora</taxon>
    </lineage>
</organism>
<evidence type="ECO:0000313" key="2">
    <source>
        <dbReference type="Proteomes" id="UP000019473"/>
    </source>
</evidence>
<dbReference type="Pfam" id="PF00106">
    <property type="entry name" value="adh_short"/>
    <property type="match status" value="1"/>
</dbReference>
<protein>
    <recommendedName>
        <fullName evidence="3">3-oxoacyl-[acyl-carrier protein] reductase</fullName>
    </recommendedName>
</protein>
<dbReference type="Gene3D" id="3.40.50.720">
    <property type="entry name" value="NAD(P)-binding Rossmann-like Domain"/>
    <property type="match status" value="1"/>
</dbReference>
<dbReference type="VEuPathDB" id="FungiDB:A1O7_01809"/>
<gene>
    <name evidence="1" type="ORF">A1O7_01809</name>
</gene>
<name>W9WC03_9EURO</name>
<dbReference type="AlphaFoldDB" id="W9WC03"/>
<dbReference type="GeneID" id="19176420"/>
<dbReference type="SUPFAM" id="SSF51735">
    <property type="entry name" value="NAD(P)-binding Rossmann-fold domains"/>
    <property type="match status" value="1"/>
</dbReference>
<comment type="caution">
    <text evidence="1">The sequence shown here is derived from an EMBL/GenBank/DDBJ whole genome shotgun (WGS) entry which is preliminary data.</text>
</comment>